<evidence type="ECO:0000256" key="1">
    <source>
        <dbReference type="SAM" id="MobiDB-lite"/>
    </source>
</evidence>
<feature type="compositionally biased region" description="Low complexity" evidence="1">
    <location>
        <begin position="35"/>
        <end position="47"/>
    </location>
</feature>
<name>A0AAV7R257_PLEWA</name>
<feature type="compositionally biased region" description="Basic and acidic residues" evidence="1">
    <location>
        <begin position="1"/>
        <end position="18"/>
    </location>
</feature>
<accession>A0AAV7R257</accession>
<keyword evidence="3" id="KW-1185">Reference proteome</keyword>
<feature type="region of interest" description="Disordered" evidence="1">
    <location>
        <begin position="78"/>
        <end position="100"/>
    </location>
</feature>
<dbReference type="AlphaFoldDB" id="A0AAV7R257"/>
<gene>
    <name evidence="2" type="ORF">NDU88_012041</name>
</gene>
<comment type="caution">
    <text evidence="2">The sequence shown here is derived from an EMBL/GenBank/DDBJ whole genome shotgun (WGS) entry which is preliminary data.</text>
</comment>
<evidence type="ECO:0000313" key="2">
    <source>
        <dbReference type="EMBL" id="KAJ1145757.1"/>
    </source>
</evidence>
<dbReference type="Proteomes" id="UP001066276">
    <property type="component" value="Chromosome 6"/>
</dbReference>
<organism evidence="2 3">
    <name type="scientific">Pleurodeles waltl</name>
    <name type="common">Iberian ribbed newt</name>
    <dbReference type="NCBI Taxonomy" id="8319"/>
    <lineage>
        <taxon>Eukaryota</taxon>
        <taxon>Metazoa</taxon>
        <taxon>Chordata</taxon>
        <taxon>Craniata</taxon>
        <taxon>Vertebrata</taxon>
        <taxon>Euteleostomi</taxon>
        <taxon>Amphibia</taxon>
        <taxon>Batrachia</taxon>
        <taxon>Caudata</taxon>
        <taxon>Salamandroidea</taxon>
        <taxon>Salamandridae</taxon>
        <taxon>Pleurodelinae</taxon>
        <taxon>Pleurodeles</taxon>
    </lineage>
</organism>
<sequence length="100" mass="10848">MGKELGERESEGKDEEGSVHTSGPRLSENAGRSIHQWPAAAQPHQAQVCGDGPPWNPSLCHQPPVWGKIMCRYQETDTIRSGSIVDSMPSVSTSTLGRVH</sequence>
<feature type="compositionally biased region" description="Polar residues" evidence="1">
    <location>
        <begin position="89"/>
        <end position="100"/>
    </location>
</feature>
<evidence type="ECO:0000313" key="3">
    <source>
        <dbReference type="Proteomes" id="UP001066276"/>
    </source>
</evidence>
<reference evidence="2" key="1">
    <citation type="journal article" date="2022" name="bioRxiv">
        <title>Sequencing and chromosome-scale assembly of the giantPleurodeles waltlgenome.</title>
        <authorList>
            <person name="Brown T."/>
            <person name="Elewa A."/>
            <person name="Iarovenko S."/>
            <person name="Subramanian E."/>
            <person name="Araus A.J."/>
            <person name="Petzold A."/>
            <person name="Susuki M."/>
            <person name="Suzuki K.-i.T."/>
            <person name="Hayashi T."/>
            <person name="Toyoda A."/>
            <person name="Oliveira C."/>
            <person name="Osipova E."/>
            <person name="Leigh N.D."/>
            <person name="Simon A."/>
            <person name="Yun M.H."/>
        </authorList>
    </citation>
    <scope>NUCLEOTIDE SEQUENCE</scope>
    <source>
        <strain evidence="2">20211129_DDA</strain>
        <tissue evidence="2">Liver</tissue>
    </source>
</reference>
<protein>
    <submittedName>
        <fullName evidence="2">Uncharacterized protein</fullName>
    </submittedName>
</protein>
<feature type="region of interest" description="Disordered" evidence="1">
    <location>
        <begin position="1"/>
        <end position="60"/>
    </location>
</feature>
<proteinExistence type="predicted"/>
<dbReference type="EMBL" id="JANPWB010000010">
    <property type="protein sequence ID" value="KAJ1145757.1"/>
    <property type="molecule type" value="Genomic_DNA"/>
</dbReference>